<dbReference type="RefSeq" id="WP_173054876.1">
    <property type="nucleotide sequence ID" value="NZ_BAABGO010000053.1"/>
</dbReference>
<keyword evidence="2" id="KW-1185">Reference proteome</keyword>
<sequence>MLVASTQIQALIAAVAAMPSASQGMRAMMERASEFDSPVRAMLTGIALDPQGRPFADQVLQDYWADEARQQQLLSSGSLGREVIIGGGFHAAVYAAARVLSGYPKPLVVERTDRVGGSFAMTSRPVFFLNSRNRAGTLGPAGDQGASLNYLPGAPIQASATSMTAYQTNADMAFVIRLALAQYADVVPEATVLSASDASDGVTVEVDGLALLRVGRVIDARGLGDPIDQPLANGGNIVTFPEFMQRMASRWPLRQVRRVAVIGGGDAGKCAVESLLGLAPQPFMAAAALDTVDRIDWYAQTLPARCEDWQQQIRGRYQAIGRYLRPDRSGLQRLTVKPRQARPVALPDVCLVEGRSYDLVVLATGNRVDAIDGLELDSFEEYATDFGVVARRHFTMPVFRIGPHAQLPFTERERQDGVADIAENAVAMFRTAAKTAALAAVLPGLADG</sequence>
<protein>
    <recommendedName>
        <fullName evidence="3">FAD/NAD(P)-binding domain-containing protein</fullName>
    </recommendedName>
</protein>
<organism evidence="1 2">
    <name type="scientific">Phytohabitans houttuyneae</name>
    <dbReference type="NCBI Taxonomy" id="1076126"/>
    <lineage>
        <taxon>Bacteria</taxon>
        <taxon>Bacillati</taxon>
        <taxon>Actinomycetota</taxon>
        <taxon>Actinomycetes</taxon>
        <taxon>Micromonosporales</taxon>
        <taxon>Micromonosporaceae</taxon>
    </lineage>
</organism>
<dbReference type="AlphaFoldDB" id="A0A6V8K193"/>
<dbReference type="SUPFAM" id="SSF51905">
    <property type="entry name" value="FAD/NAD(P)-binding domain"/>
    <property type="match status" value="1"/>
</dbReference>
<evidence type="ECO:0000313" key="2">
    <source>
        <dbReference type="Proteomes" id="UP000482800"/>
    </source>
</evidence>
<dbReference type="Proteomes" id="UP000482800">
    <property type="component" value="Unassembled WGS sequence"/>
</dbReference>
<reference evidence="1 2" key="1">
    <citation type="submission" date="2020-03" db="EMBL/GenBank/DDBJ databases">
        <title>Whole genome shotgun sequence of Phytohabitans houttuyneae NBRC 108639.</title>
        <authorList>
            <person name="Komaki H."/>
            <person name="Tamura T."/>
        </authorList>
    </citation>
    <scope>NUCLEOTIDE SEQUENCE [LARGE SCALE GENOMIC DNA]</scope>
    <source>
        <strain evidence="1 2">NBRC 108639</strain>
    </source>
</reference>
<evidence type="ECO:0008006" key="3">
    <source>
        <dbReference type="Google" id="ProtNLM"/>
    </source>
</evidence>
<proteinExistence type="predicted"/>
<gene>
    <name evidence="1" type="ORF">Phou_016440</name>
</gene>
<name>A0A6V8K193_9ACTN</name>
<accession>A0A6V8K193</accession>
<dbReference type="EMBL" id="BLPF01000001">
    <property type="protein sequence ID" value="GFJ77464.1"/>
    <property type="molecule type" value="Genomic_DNA"/>
</dbReference>
<comment type="caution">
    <text evidence="1">The sequence shown here is derived from an EMBL/GenBank/DDBJ whole genome shotgun (WGS) entry which is preliminary data.</text>
</comment>
<reference evidence="1 2" key="2">
    <citation type="submission" date="2020-03" db="EMBL/GenBank/DDBJ databases">
        <authorList>
            <person name="Ichikawa N."/>
            <person name="Kimura A."/>
            <person name="Kitahashi Y."/>
            <person name="Uohara A."/>
        </authorList>
    </citation>
    <scope>NUCLEOTIDE SEQUENCE [LARGE SCALE GENOMIC DNA]</scope>
    <source>
        <strain evidence="1 2">NBRC 108639</strain>
    </source>
</reference>
<dbReference type="InterPro" id="IPR036188">
    <property type="entry name" value="FAD/NAD-bd_sf"/>
</dbReference>
<evidence type="ECO:0000313" key="1">
    <source>
        <dbReference type="EMBL" id="GFJ77464.1"/>
    </source>
</evidence>